<evidence type="ECO:0000256" key="3">
    <source>
        <dbReference type="ARBA" id="ARBA00022483"/>
    </source>
</evidence>
<dbReference type="InterPro" id="IPR046361">
    <property type="entry name" value="EXOC6/Sec15_C"/>
</dbReference>
<dbReference type="Pfam" id="PF04091">
    <property type="entry name" value="Sec15_C"/>
    <property type="match status" value="2"/>
</dbReference>
<dbReference type="GO" id="GO:0000145">
    <property type="term" value="C:exocyst"/>
    <property type="evidence" value="ECO:0007669"/>
    <property type="project" value="TreeGrafter"/>
</dbReference>
<dbReference type="InterPro" id="IPR007225">
    <property type="entry name" value="EXOC6/Sec15"/>
</dbReference>
<dbReference type="PANTHER" id="PTHR12702">
    <property type="entry name" value="SEC15"/>
    <property type="match status" value="1"/>
</dbReference>
<feature type="domain" description="Exocyst complex subunit EXOC6/Sec15 C-terminal" evidence="4">
    <location>
        <begin position="359"/>
        <end position="430"/>
    </location>
</feature>
<dbReference type="Proteomes" id="UP000603627">
    <property type="component" value="Unassembled WGS sequence"/>
</dbReference>
<dbReference type="GO" id="GO:0006886">
    <property type="term" value="P:intracellular protein transport"/>
    <property type="evidence" value="ECO:0007669"/>
    <property type="project" value="InterPro"/>
</dbReference>
<accession>A0A852AKX9</accession>
<dbReference type="PANTHER" id="PTHR12702:SF3">
    <property type="entry name" value="EXOCYST COMPLEX COMPONENT 6B"/>
    <property type="match status" value="1"/>
</dbReference>
<evidence type="ECO:0000313" key="5">
    <source>
        <dbReference type="EMBL" id="NXE69151.1"/>
    </source>
</evidence>
<keyword evidence="2" id="KW-0813">Transport</keyword>
<evidence type="ECO:0000256" key="1">
    <source>
        <dbReference type="ARBA" id="ARBA00007944"/>
    </source>
</evidence>
<dbReference type="EMBL" id="WBNL01001012">
    <property type="protein sequence ID" value="NXE69151.1"/>
    <property type="molecule type" value="Genomic_DNA"/>
</dbReference>
<dbReference type="InterPro" id="IPR042045">
    <property type="entry name" value="EXOC6/Sec15_C_dom1"/>
</dbReference>
<dbReference type="FunFam" id="1.10.357.30:FF:000001">
    <property type="entry name" value="Exocyst complex component"/>
    <property type="match status" value="1"/>
</dbReference>
<dbReference type="GO" id="GO:0090522">
    <property type="term" value="P:vesicle tethering involved in exocytosis"/>
    <property type="evidence" value="ECO:0007669"/>
    <property type="project" value="InterPro"/>
</dbReference>
<dbReference type="Gene3D" id="1.10.357.30">
    <property type="entry name" value="Exocyst complex subunit Sec15 C-terminal domain, N-terminal subdomain"/>
    <property type="match status" value="1"/>
</dbReference>
<evidence type="ECO:0000259" key="4">
    <source>
        <dbReference type="Pfam" id="PF04091"/>
    </source>
</evidence>
<evidence type="ECO:0000256" key="2">
    <source>
        <dbReference type="ARBA" id="ARBA00022448"/>
    </source>
</evidence>
<reference evidence="5" key="1">
    <citation type="submission" date="2019-09" db="EMBL/GenBank/DDBJ databases">
        <title>Bird 10,000 Genomes (B10K) Project - Family phase.</title>
        <authorList>
            <person name="Zhang G."/>
        </authorList>
    </citation>
    <scope>NUCLEOTIDE SEQUENCE</scope>
    <source>
        <strain evidence="5">B10K-DU-015-28</strain>
        <tissue evidence="5">Muscle</tissue>
    </source>
</reference>
<sequence>GARETFESYYRKQRRKQARLVLQPPSNMHETLDGYRKYFNQIVGFFVVEDHILHTTQGLVTRAYIDELWEMALSKTIAALRTHSVSKSPAEPSSACCGFHSLPAALQGYGFPVNQLFDMLLEIQDQYSETLLKKWAGVFRNILDSDNYSPIPVSNEEVYRKIVGQFPFQDAELEKQPFPKKFPFSEFVPKVYSQIKEFIYACLKFSEDLHLSSTEVDDMIRKSTNLLLTRTLSNCLQNVIKRKNVGLTELVQIIINTTHLEKSCKFLEEFITNITNVLPETVHTTKLYGTTTFKSSVPVALTEEVGLLWGSSLVDLTEEFWLLWKNSLVSLPRGLLCRSPAVAFCAGVPDECPFVPQGKVAQTACMSACKHLSTSLLQLLLEAEVRQLTLGALHQFNLDVEECEQFARSGPVPGFQGDTLQLAFIDLRQV</sequence>
<feature type="domain" description="Exocyst complex subunit EXOC6/Sec15 C-terminal" evidence="4">
    <location>
        <begin position="115"/>
        <end position="300"/>
    </location>
</feature>
<comment type="caution">
    <text evidence="5">The sequence shown here is derived from an EMBL/GenBank/DDBJ whole genome shotgun (WGS) entry which is preliminary data.</text>
</comment>
<dbReference type="AlphaFoldDB" id="A0A852AKX9"/>
<keyword evidence="3" id="KW-0268">Exocytosis</keyword>
<feature type="non-terminal residue" evidence="5">
    <location>
        <position position="1"/>
    </location>
</feature>
<proteinExistence type="inferred from homology"/>
<feature type="non-terminal residue" evidence="5">
    <location>
        <position position="430"/>
    </location>
</feature>
<dbReference type="Gene3D" id="1.20.58.670">
    <property type="entry name" value="Dsl1p vesicle tethering complex, Tip20p subunit, domain D"/>
    <property type="match status" value="1"/>
</dbReference>
<dbReference type="InterPro" id="IPR042044">
    <property type="entry name" value="EXOC6PINT-1/Sec15/Tip20_C_dom2"/>
</dbReference>
<dbReference type="GO" id="GO:0016020">
    <property type="term" value="C:membrane"/>
    <property type="evidence" value="ECO:0007669"/>
    <property type="project" value="TreeGrafter"/>
</dbReference>
<dbReference type="GO" id="GO:0006893">
    <property type="term" value="P:Golgi to plasma membrane transport"/>
    <property type="evidence" value="ECO:0007669"/>
    <property type="project" value="TreeGrafter"/>
</dbReference>
<keyword evidence="6" id="KW-1185">Reference proteome</keyword>
<protein>
    <submittedName>
        <fullName evidence="5">EXC6B protein</fullName>
    </submittedName>
</protein>
<evidence type="ECO:0000313" key="6">
    <source>
        <dbReference type="Proteomes" id="UP000603627"/>
    </source>
</evidence>
<gene>
    <name evidence="5" type="primary">Exoc6b</name>
    <name evidence="5" type="ORF">CALORN_R09888</name>
</gene>
<name>A0A852AKX9_CALOR</name>
<organism evidence="5 6">
    <name type="scientific">Calcarius ornatus</name>
    <name type="common">Chestnut-collared longspur</name>
    <dbReference type="NCBI Taxonomy" id="198940"/>
    <lineage>
        <taxon>Eukaryota</taxon>
        <taxon>Metazoa</taxon>
        <taxon>Chordata</taxon>
        <taxon>Craniata</taxon>
        <taxon>Vertebrata</taxon>
        <taxon>Euteleostomi</taxon>
        <taxon>Archelosauria</taxon>
        <taxon>Archosauria</taxon>
        <taxon>Dinosauria</taxon>
        <taxon>Saurischia</taxon>
        <taxon>Theropoda</taxon>
        <taxon>Coelurosauria</taxon>
        <taxon>Aves</taxon>
        <taxon>Neognathae</taxon>
        <taxon>Neoaves</taxon>
        <taxon>Telluraves</taxon>
        <taxon>Australaves</taxon>
        <taxon>Passeriformes</taxon>
        <taxon>Passeroidea</taxon>
        <taxon>Fringillidae</taxon>
        <taxon>Emberizinae</taxon>
        <taxon>Emberizini</taxon>
        <taxon>Calcarius</taxon>
    </lineage>
</organism>
<comment type="similarity">
    <text evidence="1">Belongs to the SEC15 family.</text>
</comment>